<dbReference type="AlphaFoldDB" id="A0AAE1HCD5"/>
<name>A0AAE1HCD5_9NEOP</name>
<comment type="caution">
    <text evidence="1">The sequence shown here is derived from an EMBL/GenBank/DDBJ whole genome shotgun (WGS) entry which is preliminary data.</text>
</comment>
<evidence type="ECO:0000313" key="1">
    <source>
        <dbReference type="EMBL" id="KAK3918807.1"/>
    </source>
</evidence>
<gene>
    <name evidence="1" type="ORF">KUF71_008055</name>
</gene>
<dbReference type="Proteomes" id="UP001219518">
    <property type="component" value="Unassembled WGS sequence"/>
</dbReference>
<proteinExistence type="predicted"/>
<protein>
    <submittedName>
        <fullName evidence="1">ATP phosphoribosyltransferase</fullName>
    </submittedName>
</protein>
<reference evidence="1" key="2">
    <citation type="journal article" date="2023" name="BMC Genomics">
        <title>Pest status, molecular evolution, and epigenetic factors derived from the genome assembly of Frankliniella fusca, a thysanopteran phytovirus vector.</title>
        <authorList>
            <person name="Catto M.A."/>
            <person name="Labadie P.E."/>
            <person name="Jacobson A.L."/>
            <person name="Kennedy G.G."/>
            <person name="Srinivasan R."/>
            <person name="Hunt B.G."/>
        </authorList>
    </citation>
    <scope>NUCLEOTIDE SEQUENCE</scope>
    <source>
        <strain evidence="1">PL_HMW_Pooled</strain>
    </source>
</reference>
<reference evidence="1" key="1">
    <citation type="submission" date="2021-07" db="EMBL/GenBank/DDBJ databases">
        <authorList>
            <person name="Catto M.A."/>
            <person name="Jacobson A."/>
            <person name="Kennedy G."/>
            <person name="Labadie P."/>
            <person name="Hunt B.G."/>
            <person name="Srinivasan R."/>
        </authorList>
    </citation>
    <scope>NUCLEOTIDE SEQUENCE</scope>
    <source>
        <strain evidence="1">PL_HMW_Pooled</strain>
        <tissue evidence="1">Head</tissue>
    </source>
</reference>
<evidence type="ECO:0000313" key="2">
    <source>
        <dbReference type="Proteomes" id="UP001219518"/>
    </source>
</evidence>
<dbReference type="EMBL" id="JAHWGI010000960">
    <property type="protein sequence ID" value="KAK3918807.1"/>
    <property type="molecule type" value="Genomic_DNA"/>
</dbReference>
<sequence>MKSFFWVVWNGHSASNWCGVDVLWKSLWVRSLKVFRNAPGAAAAKQPKTLHYVSFKELVWFKLLLIKVSSTVKYSRLLFWIMSITIMTEFNVRHLCTSMFKGFAEDFVQYNLNISKVYP</sequence>
<keyword evidence="1" id="KW-0808">Transferase</keyword>
<dbReference type="GO" id="GO:0016757">
    <property type="term" value="F:glycosyltransferase activity"/>
    <property type="evidence" value="ECO:0007669"/>
    <property type="project" value="UniProtKB-KW"/>
</dbReference>
<keyword evidence="2" id="KW-1185">Reference proteome</keyword>
<accession>A0AAE1HCD5</accession>
<keyword evidence="1" id="KW-0328">Glycosyltransferase</keyword>
<organism evidence="1 2">
    <name type="scientific">Frankliniella fusca</name>
    <dbReference type="NCBI Taxonomy" id="407009"/>
    <lineage>
        <taxon>Eukaryota</taxon>
        <taxon>Metazoa</taxon>
        <taxon>Ecdysozoa</taxon>
        <taxon>Arthropoda</taxon>
        <taxon>Hexapoda</taxon>
        <taxon>Insecta</taxon>
        <taxon>Pterygota</taxon>
        <taxon>Neoptera</taxon>
        <taxon>Paraneoptera</taxon>
        <taxon>Thysanoptera</taxon>
        <taxon>Terebrantia</taxon>
        <taxon>Thripoidea</taxon>
        <taxon>Thripidae</taxon>
        <taxon>Frankliniella</taxon>
    </lineage>
</organism>